<feature type="compositionally biased region" description="Basic residues" evidence="1">
    <location>
        <begin position="8"/>
        <end position="17"/>
    </location>
</feature>
<accession>A0A4S3KQJ4</accession>
<dbReference type="STRING" id="993689.GCA_002077135_00216"/>
<sequence length="228" mass="25834">MLLDVMDRKRRTKKKDSHKQQAAKAKLRKASLETRLVDAREDLAAISIEIDRLADAVAEVQAEFSRRRLVDMRQFVATAGKRGIRSGIGLIVRRRHKLCVPVASWRVIETFKIVDGKRTFLTKDIPMFTATGYRIESLLEHAHGSEYQAVREAEAALQKIRSELRPLVIRGTRLKQSIYQLERQLERMDQCQAVSPARKAKPALDQLSLPLGSFVPDSSIPQLRNPGG</sequence>
<name>A0A4S3KQJ4_9GAMM</name>
<feature type="region of interest" description="Disordered" evidence="1">
    <location>
        <begin position="1"/>
        <end position="24"/>
    </location>
</feature>
<comment type="caution">
    <text evidence="2">The sequence shown here is derived from an EMBL/GenBank/DDBJ whole genome shotgun (WGS) entry which is preliminary data.</text>
</comment>
<keyword evidence="3" id="KW-1185">Reference proteome</keyword>
<gene>
    <name evidence="2" type="ORF">B1806_04120</name>
</gene>
<dbReference type="AlphaFoldDB" id="A0A4S3KQJ4"/>
<reference evidence="2 3" key="1">
    <citation type="submission" date="2017-02" db="EMBL/GenBank/DDBJ databases">
        <title>Whole genome sequencing of Metallibacterium scheffleri DSM 24874 (T).</title>
        <authorList>
            <person name="Kumar S."/>
            <person name="Patil P."/>
            <person name="Patil P.B."/>
        </authorList>
    </citation>
    <scope>NUCLEOTIDE SEQUENCE [LARGE SCALE GENOMIC DNA]</scope>
    <source>
        <strain evidence="2 3">DSM 24874</strain>
    </source>
</reference>
<organism evidence="2 3">
    <name type="scientific">Metallibacterium scheffleri</name>
    <dbReference type="NCBI Taxonomy" id="993689"/>
    <lineage>
        <taxon>Bacteria</taxon>
        <taxon>Pseudomonadati</taxon>
        <taxon>Pseudomonadota</taxon>
        <taxon>Gammaproteobacteria</taxon>
        <taxon>Lysobacterales</taxon>
        <taxon>Rhodanobacteraceae</taxon>
        <taxon>Metallibacterium</taxon>
    </lineage>
</organism>
<protein>
    <submittedName>
        <fullName evidence="2">Uncharacterized protein</fullName>
    </submittedName>
</protein>
<evidence type="ECO:0000313" key="3">
    <source>
        <dbReference type="Proteomes" id="UP000307749"/>
    </source>
</evidence>
<dbReference type="Proteomes" id="UP000307749">
    <property type="component" value="Unassembled WGS sequence"/>
</dbReference>
<proteinExistence type="predicted"/>
<dbReference type="EMBL" id="MWQO01000014">
    <property type="protein sequence ID" value="THD11313.1"/>
    <property type="molecule type" value="Genomic_DNA"/>
</dbReference>
<dbReference type="InterPro" id="IPR045809">
    <property type="entry name" value="MobI"/>
</dbReference>
<evidence type="ECO:0000313" key="2">
    <source>
        <dbReference type="EMBL" id="THD11313.1"/>
    </source>
</evidence>
<evidence type="ECO:0000256" key="1">
    <source>
        <dbReference type="SAM" id="MobiDB-lite"/>
    </source>
</evidence>
<dbReference type="Pfam" id="PF19456">
    <property type="entry name" value="MobI"/>
    <property type="match status" value="1"/>
</dbReference>